<evidence type="ECO:0000313" key="3">
    <source>
        <dbReference type="Proteomes" id="UP000055024"/>
    </source>
</evidence>
<gene>
    <name evidence="2" type="ORF">T11_8624</name>
    <name evidence="1" type="ORF">T11_9686</name>
</gene>
<organism evidence="2 3">
    <name type="scientific">Trichinella zimbabwensis</name>
    <dbReference type="NCBI Taxonomy" id="268475"/>
    <lineage>
        <taxon>Eukaryota</taxon>
        <taxon>Metazoa</taxon>
        <taxon>Ecdysozoa</taxon>
        <taxon>Nematoda</taxon>
        <taxon>Enoplea</taxon>
        <taxon>Dorylaimia</taxon>
        <taxon>Trichinellida</taxon>
        <taxon>Trichinellidae</taxon>
        <taxon>Trichinella</taxon>
    </lineage>
</organism>
<comment type="caution">
    <text evidence="2">The sequence shown here is derived from an EMBL/GenBank/DDBJ whole genome shotgun (WGS) entry which is preliminary data.</text>
</comment>
<keyword evidence="3" id="KW-1185">Reference proteome</keyword>
<name>A0A0V1G7L8_9BILA</name>
<dbReference type="AlphaFoldDB" id="A0A0V1G7L8"/>
<accession>A0A0V1G7L8</accession>
<reference evidence="2 3" key="1">
    <citation type="submission" date="2015-01" db="EMBL/GenBank/DDBJ databases">
        <title>Evolution of Trichinella species and genotypes.</title>
        <authorList>
            <person name="Korhonen P.K."/>
            <person name="Edoardo P."/>
            <person name="Giuseppe L.R."/>
            <person name="Gasser R.B."/>
        </authorList>
    </citation>
    <scope>NUCLEOTIDE SEQUENCE [LARGE SCALE GENOMIC DNA]</scope>
    <source>
        <strain evidence="2">ISS1029</strain>
    </source>
</reference>
<dbReference type="Proteomes" id="UP000055024">
    <property type="component" value="Unassembled WGS sequence"/>
</dbReference>
<evidence type="ECO:0000313" key="1">
    <source>
        <dbReference type="EMBL" id="KRY94133.1"/>
    </source>
</evidence>
<evidence type="ECO:0000313" key="2">
    <source>
        <dbReference type="EMBL" id="KRY94209.1"/>
    </source>
</evidence>
<protein>
    <submittedName>
        <fullName evidence="2">Uncharacterized protein</fullName>
    </submittedName>
</protein>
<sequence>MVSLISVAMDYVSALEQVQSHSATAVQHVH</sequence>
<dbReference type="EMBL" id="JYDP01005525">
    <property type="protein sequence ID" value="KRY94133.1"/>
    <property type="molecule type" value="Genomic_DNA"/>
</dbReference>
<dbReference type="EMBL" id="JYDP01005389">
    <property type="protein sequence ID" value="KRY94209.1"/>
    <property type="molecule type" value="Genomic_DNA"/>
</dbReference>
<proteinExistence type="predicted"/>